<dbReference type="Pfam" id="PF00542">
    <property type="entry name" value="Ribosomal_L12"/>
    <property type="match status" value="1"/>
</dbReference>
<evidence type="ECO:0000313" key="8">
    <source>
        <dbReference type="EMBL" id="CDJ29022.1"/>
    </source>
</evidence>
<dbReference type="InterPro" id="IPR000206">
    <property type="entry name" value="Ribosomal_bL12"/>
</dbReference>
<dbReference type="InterPro" id="IPR014719">
    <property type="entry name" value="Ribosomal_bL12_C/ClpS-like"/>
</dbReference>
<evidence type="ECO:0000259" key="7">
    <source>
        <dbReference type="Pfam" id="PF16320"/>
    </source>
</evidence>
<feature type="domain" description="Large ribosomal subunit protein bL12 C-terminal" evidence="6">
    <location>
        <begin position="188"/>
        <end position="255"/>
    </location>
</feature>
<dbReference type="CDD" id="cd00387">
    <property type="entry name" value="Ribosomal_L7_L12"/>
    <property type="match status" value="1"/>
</dbReference>
<dbReference type="RefSeq" id="XP_013351596.1">
    <property type="nucleotide sequence ID" value="XM_013496142.1"/>
</dbReference>
<organism evidence="8 9">
    <name type="scientific">Eimeria mitis</name>
    <dbReference type="NCBI Taxonomy" id="44415"/>
    <lineage>
        <taxon>Eukaryota</taxon>
        <taxon>Sar</taxon>
        <taxon>Alveolata</taxon>
        <taxon>Apicomplexa</taxon>
        <taxon>Conoidasida</taxon>
        <taxon>Coccidia</taxon>
        <taxon>Eucoccidiorida</taxon>
        <taxon>Eimeriorina</taxon>
        <taxon>Eimeriidae</taxon>
        <taxon>Eimeria</taxon>
    </lineage>
</organism>
<keyword evidence="9" id="KW-1185">Reference proteome</keyword>
<protein>
    <submittedName>
        <fullName evidence="8">50S ribosomal protein L12, putative</fullName>
    </submittedName>
</protein>
<dbReference type="SUPFAM" id="SSF54736">
    <property type="entry name" value="ClpS-like"/>
    <property type="match status" value="1"/>
</dbReference>
<dbReference type="EMBL" id="HG681687">
    <property type="protein sequence ID" value="CDJ29022.1"/>
    <property type="molecule type" value="Genomic_DNA"/>
</dbReference>
<dbReference type="GO" id="GO:0003735">
    <property type="term" value="F:structural constituent of ribosome"/>
    <property type="evidence" value="ECO:0007669"/>
    <property type="project" value="InterPro"/>
</dbReference>
<feature type="signal peptide" evidence="5">
    <location>
        <begin position="1"/>
        <end position="33"/>
    </location>
</feature>
<evidence type="ECO:0000256" key="3">
    <source>
        <dbReference type="ARBA" id="ARBA00023274"/>
    </source>
</evidence>
<dbReference type="GO" id="GO:0006412">
    <property type="term" value="P:translation"/>
    <property type="evidence" value="ECO:0007669"/>
    <property type="project" value="InterPro"/>
</dbReference>
<dbReference type="GeneID" id="25379323"/>
<dbReference type="PANTHER" id="PTHR45987">
    <property type="entry name" value="39S RIBOSOMAL PROTEIN L12"/>
    <property type="match status" value="1"/>
</dbReference>
<evidence type="ECO:0000256" key="2">
    <source>
        <dbReference type="ARBA" id="ARBA00022980"/>
    </source>
</evidence>
<name>U6JY92_9EIME</name>
<dbReference type="OrthoDB" id="250175at2759"/>
<dbReference type="Gene3D" id="1.20.5.710">
    <property type="entry name" value="Single helix bin"/>
    <property type="match status" value="1"/>
</dbReference>
<dbReference type="GO" id="GO:0005737">
    <property type="term" value="C:cytoplasm"/>
    <property type="evidence" value="ECO:0007669"/>
    <property type="project" value="UniProtKB-ARBA"/>
</dbReference>
<evidence type="ECO:0000259" key="6">
    <source>
        <dbReference type="Pfam" id="PF00542"/>
    </source>
</evidence>
<keyword evidence="5" id="KW-0732">Signal</keyword>
<evidence type="ECO:0000256" key="1">
    <source>
        <dbReference type="ARBA" id="ARBA00007197"/>
    </source>
</evidence>
<keyword evidence="3" id="KW-0687">Ribonucleoprotein</keyword>
<dbReference type="InterPro" id="IPR036235">
    <property type="entry name" value="Ribosomal_bL12_oligo_N_sf"/>
</dbReference>
<dbReference type="Proteomes" id="UP000030744">
    <property type="component" value="Unassembled WGS sequence"/>
</dbReference>
<dbReference type="Pfam" id="PF16320">
    <property type="entry name" value="Ribosomal_L12_N"/>
    <property type="match status" value="1"/>
</dbReference>
<dbReference type="GO" id="GO:0005840">
    <property type="term" value="C:ribosome"/>
    <property type="evidence" value="ECO:0007669"/>
    <property type="project" value="UniProtKB-KW"/>
</dbReference>
<dbReference type="VEuPathDB" id="ToxoDB:EMH_0046210"/>
<sequence length="256" mass="26651">MFLALSRPQQQRRRSVLMLLALLILSVMSSVCSSNFCFSARRLDKKGAPQAATRALFAASVGAAASARAPTPPSFLTAHRNYPSVEAFSSVRSVSSLCAGGPLVGGGGEGPTPPTGPRVQAALEQLQQLTLLEVSELVRQLERIFGVSAASALGVVAAAKAPPAPAGDQSPGASGESAAPKAPEKTEFKVLMKAVPTASRISVIKTLRSVRSDLGLKEAKNFIDSLPKDVTENINKAEAQKIFDALKSAGAEVEMV</sequence>
<proteinExistence type="inferred from homology"/>
<feature type="region of interest" description="Disordered" evidence="4">
    <location>
        <begin position="161"/>
        <end position="182"/>
    </location>
</feature>
<keyword evidence="2 8" id="KW-0689">Ribosomal protein</keyword>
<dbReference type="Gene3D" id="3.30.1390.10">
    <property type="match status" value="1"/>
</dbReference>
<dbReference type="InterPro" id="IPR013823">
    <property type="entry name" value="Ribosomal_bL12_C"/>
</dbReference>
<dbReference type="GO" id="GO:1990904">
    <property type="term" value="C:ribonucleoprotein complex"/>
    <property type="evidence" value="ECO:0007669"/>
    <property type="project" value="UniProtKB-KW"/>
</dbReference>
<dbReference type="GO" id="GO:0003729">
    <property type="term" value="F:mRNA binding"/>
    <property type="evidence" value="ECO:0007669"/>
    <property type="project" value="TreeGrafter"/>
</dbReference>
<dbReference type="HAMAP" id="MF_00368">
    <property type="entry name" value="Ribosomal_bL12"/>
    <property type="match status" value="1"/>
</dbReference>
<evidence type="ECO:0000313" key="9">
    <source>
        <dbReference type="Proteomes" id="UP000030744"/>
    </source>
</evidence>
<accession>U6JY92</accession>
<feature type="chain" id="PRO_5004672312" evidence="5">
    <location>
        <begin position="34"/>
        <end position="256"/>
    </location>
</feature>
<evidence type="ECO:0000256" key="4">
    <source>
        <dbReference type="SAM" id="MobiDB-lite"/>
    </source>
</evidence>
<dbReference type="AlphaFoldDB" id="U6JY92"/>
<reference evidence="8" key="1">
    <citation type="submission" date="2013-10" db="EMBL/GenBank/DDBJ databases">
        <title>Genomic analysis of the causative agents of coccidiosis in chickens.</title>
        <authorList>
            <person name="Reid A.J."/>
            <person name="Blake D."/>
            <person name="Billington K."/>
            <person name="Browne H."/>
            <person name="Dunn M."/>
            <person name="Hung S."/>
            <person name="Kawahara F."/>
            <person name="Miranda-Saavedra D."/>
            <person name="Mourier T."/>
            <person name="Nagra H."/>
            <person name="Otto T.D."/>
            <person name="Rawlings N."/>
            <person name="Sanchez A."/>
            <person name="Sanders M."/>
            <person name="Subramaniam C."/>
            <person name="Tay Y."/>
            <person name="Dear P."/>
            <person name="Doerig C."/>
            <person name="Gruber A."/>
            <person name="Parkinson J."/>
            <person name="Shirley M."/>
            <person name="Wan K.L."/>
            <person name="Berriman M."/>
            <person name="Tomley F."/>
            <person name="Pain A."/>
        </authorList>
    </citation>
    <scope>NUCLEOTIDE SEQUENCE [LARGE SCALE GENOMIC DNA]</scope>
    <source>
        <strain evidence="8">Houghton</strain>
    </source>
</reference>
<comment type="similarity">
    <text evidence="1">Belongs to the bacterial ribosomal protein bL12 family.</text>
</comment>
<dbReference type="SUPFAM" id="SSF48300">
    <property type="entry name" value="Ribosomal protein L7/12, oligomerisation (N-terminal) domain"/>
    <property type="match status" value="1"/>
</dbReference>
<reference evidence="8" key="2">
    <citation type="submission" date="2013-10" db="EMBL/GenBank/DDBJ databases">
        <authorList>
            <person name="Aslett M."/>
        </authorList>
    </citation>
    <scope>NUCLEOTIDE SEQUENCE [LARGE SCALE GENOMIC DNA]</scope>
    <source>
        <strain evidence="8">Houghton</strain>
    </source>
</reference>
<dbReference type="NCBIfam" id="TIGR00855">
    <property type="entry name" value="L12"/>
    <property type="match status" value="1"/>
</dbReference>
<gene>
    <name evidence="8" type="ORF">EMH_0046210</name>
</gene>
<evidence type="ECO:0000256" key="5">
    <source>
        <dbReference type="SAM" id="SignalP"/>
    </source>
</evidence>
<dbReference type="PANTHER" id="PTHR45987:SF4">
    <property type="entry name" value="LARGE RIBOSOMAL SUBUNIT PROTEIN BL12M"/>
    <property type="match status" value="1"/>
</dbReference>
<dbReference type="InterPro" id="IPR008932">
    <property type="entry name" value="Ribosomal_bL12_oligo"/>
</dbReference>
<feature type="domain" description="Large ribosomal subunit protein bL12 oligomerization" evidence="7">
    <location>
        <begin position="122"/>
        <end position="167"/>
    </location>
</feature>